<dbReference type="SUPFAM" id="SSF48452">
    <property type="entry name" value="TPR-like"/>
    <property type="match status" value="1"/>
</dbReference>
<reference evidence="4 5" key="1">
    <citation type="submission" date="2017-05" db="EMBL/GenBank/DDBJ databases">
        <authorList>
            <person name="Varghese N."/>
            <person name="Submissions S."/>
        </authorList>
    </citation>
    <scope>NUCLEOTIDE SEQUENCE [LARGE SCALE GENOMIC DNA]</scope>
    <source>
        <strain evidence="4 5">DSM 16304</strain>
    </source>
</reference>
<evidence type="ECO:0000313" key="4">
    <source>
        <dbReference type="EMBL" id="SMO72206.1"/>
    </source>
</evidence>
<protein>
    <submittedName>
        <fullName evidence="4">Tetratricopeptide repeat-containing protein</fullName>
    </submittedName>
</protein>
<dbReference type="SMART" id="SM00028">
    <property type="entry name" value="TPR"/>
    <property type="match status" value="4"/>
</dbReference>
<dbReference type="Gene3D" id="1.25.40.10">
    <property type="entry name" value="Tetratricopeptide repeat domain"/>
    <property type="match status" value="2"/>
</dbReference>
<evidence type="ECO:0000256" key="1">
    <source>
        <dbReference type="ARBA" id="ARBA00022737"/>
    </source>
</evidence>
<dbReference type="InterPro" id="IPR051012">
    <property type="entry name" value="CellSynth/LPSAsmb/PSIAsmb"/>
</dbReference>
<evidence type="ECO:0000256" key="3">
    <source>
        <dbReference type="PROSITE-ProRule" id="PRU00339"/>
    </source>
</evidence>
<evidence type="ECO:0000313" key="5">
    <source>
        <dbReference type="Proteomes" id="UP000317315"/>
    </source>
</evidence>
<keyword evidence="2 3" id="KW-0802">TPR repeat</keyword>
<dbReference type="InterPro" id="IPR019734">
    <property type="entry name" value="TPR_rpt"/>
</dbReference>
<dbReference type="PROSITE" id="PS50005">
    <property type="entry name" value="TPR"/>
    <property type="match status" value="1"/>
</dbReference>
<dbReference type="InterPro" id="IPR011990">
    <property type="entry name" value="TPR-like_helical_dom_sf"/>
</dbReference>
<evidence type="ECO:0000256" key="2">
    <source>
        <dbReference type="ARBA" id="ARBA00022803"/>
    </source>
</evidence>
<dbReference type="Pfam" id="PF13181">
    <property type="entry name" value="TPR_8"/>
    <property type="match status" value="2"/>
</dbReference>
<gene>
    <name evidence="4" type="ORF">SAMN06269117_12211</name>
</gene>
<organism evidence="4 5">
    <name type="scientific">Balnearium lithotrophicum</name>
    <dbReference type="NCBI Taxonomy" id="223788"/>
    <lineage>
        <taxon>Bacteria</taxon>
        <taxon>Pseudomonadati</taxon>
        <taxon>Aquificota</taxon>
        <taxon>Aquificia</taxon>
        <taxon>Desulfurobacteriales</taxon>
        <taxon>Desulfurobacteriaceae</taxon>
        <taxon>Balnearium</taxon>
    </lineage>
</organism>
<keyword evidence="5" id="KW-1185">Reference proteome</keyword>
<proteinExistence type="predicted"/>
<sequence length="496" mass="57982">MAFFDFFRKKTEEEQFEEAVKKRDYTKIINLGRILLRKHPDSLSIFTPYIDALVKFDRKKEAVSEIISFAKRKINEEYYDVAITLLNRALKLDPFNLEAIKLLSETYIRKELLYEAFEVLLNSFKKFVEAGKDPTPIKELLDRFVEKYFHPIFYERYADALAKAGYKEEAFINYILAGNLYMNLKRPRSALKVFLKARELKANDVIDKQIIEVISHIKEERPEIIKVLSSLIRKHEKDFDFIEFAVSQFKENNNLSLLKQVINGLKDPLLKYVYLAMIEHELGEEENAEEYLEKVGLINKELYDKLESYMSRKGRVRILSFKTEKPEEIPEPEEILKVFDEVLDINSSTLESLESLTKERESSEDIKAGIELLQKNTDGKRLVSMAEAFLGIGDYKEAEKFARQALKTEERVRAAILTAESLKKQGRDREALSLLFDVLKENLSPEEKAQIEVEIGEIYRNMGDKERALHWYKSAQEVLKDPDLEEKIKKIEKELG</sequence>
<dbReference type="AlphaFoldDB" id="A0A521DKI8"/>
<dbReference type="PANTHER" id="PTHR45586">
    <property type="entry name" value="TPR REPEAT-CONTAINING PROTEIN PA4667"/>
    <property type="match status" value="1"/>
</dbReference>
<dbReference type="Proteomes" id="UP000317315">
    <property type="component" value="Unassembled WGS sequence"/>
</dbReference>
<accession>A0A521DKI8</accession>
<name>A0A521DKI8_9BACT</name>
<dbReference type="OrthoDB" id="9641at2"/>
<dbReference type="PANTHER" id="PTHR45586:SF1">
    <property type="entry name" value="LIPOPOLYSACCHARIDE ASSEMBLY PROTEIN B"/>
    <property type="match status" value="1"/>
</dbReference>
<dbReference type="RefSeq" id="WP_142936040.1">
    <property type="nucleotide sequence ID" value="NZ_FXTM01000022.1"/>
</dbReference>
<feature type="repeat" description="TPR" evidence="3">
    <location>
        <begin position="449"/>
        <end position="482"/>
    </location>
</feature>
<keyword evidence="1" id="KW-0677">Repeat</keyword>
<dbReference type="EMBL" id="FXTM01000022">
    <property type="protein sequence ID" value="SMO72206.1"/>
    <property type="molecule type" value="Genomic_DNA"/>
</dbReference>